<dbReference type="Proteomes" id="UP000317332">
    <property type="component" value="Unassembled WGS sequence"/>
</dbReference>
<keyword evidence="2" id="KW-1185">Reference proteome</keyword>
<dbReference type="EMBL" id="VHIQ01000004">
    <property type="protein sequence ID" value="TPV33506.1"/>
    <property type="molecule type" value="Genomic_DNA"/>
</dbReference>
<evidence type="ECO:0000313" key="1">
    <source>
        <dbReference type="EMBL" id="TPV33506.1"/>
    </source>
</evidence>
<dbReference type="OrthoDB" id="1450173at2"/>
<protein>
    <recommendedName>
        <fullName evidence="3">Lipocalin-like domain-containing protein</fullName>
    </recommendedName>
</protein>
<comment type="caution">
    <text evidence="1">The sequence shown here is derived from an EMBL/GenBank/DDBJ whole genome shotgun (WGS) entry which is preliminary data.</text>
</comment>
<sequence>MKYFKFLLLLPLLMAFQCGDDLEIIDDSLNETGLLGRWEINSEVMNGNIMDLLPKCCKLIEFRTDENEDDLIGMYVYTEDTNNVYSGIFTVDLNSDTIVFEPSNNQIFTYGFLMNNNFTELTFNFTDNGVSFQQTWVKRD</sequence>
<accession>A0A506PI26</accession>
<dbReference type="RefSeq" id="WP_140990468.1">
    <property type="nucleotide sequence ID" value="NZ_VHIQ01000004.1"/>
</dbReference>
<dbReference type="AlphaFoldDB" id="A0A506PI26"/>
<name>A0A506PI26_9FLAO</name>
<organism evidence="1 2">
    <name type="scientific">Paucihalobacter ruber</name>
    <dbReference type="NCBI Taxonomy" id="2567861"/>
    <lineage>
        <taxon>Bacteria</taxon>
        <taxon>Pseudomonadati</taxon>
        <taxon>Bacteroidota</taxon>
        <taxon>Flavobacteriia</taxon>
        <taxon>Flavobacteriales</taxon>
        <taxon>Flavobacteriaceae</taxon>
        <taxon>Paucihalobacter</taxon>
    </lineage>
</organism>
<evidence type="ECO:0008006" key="3">
    <source>
        <dbReference type="Google" id="ProtNLM"/>
    </source>
</evidence>
<reference evidence="1 2" key="1">
    <citation type="submission" date="2019-06" db="EMBL/GenBank/DDBJ databases">
        <title>Flavobacteriaceae Paucihalobacterium erythroidium CWB-1, complete genome.</title>
        <authorList>
            <person name="Wu S."/>
        </authorList>
    </citation>
    <scope>NUCLEOTIDE SEQUENCE [LARGE SCALE GENOMIC DNA]</scope>
    <source>
        <strain evidence="1 2">CWB-1</strain>
    </source>
</reference>
<evidence type="ECO:0000313" key="2">
    <source>
        <dbReference type="Proteomes" id="UP000317332"/>
    </source>
</evidence>
<proteinExistence type="predicted"/>
<gene>
    <name evidence="1" type="ORF">FJ651_10510</name>
</gene>